<protein>
    <submittedName>
        <fullName evidence="1">Uncharacterized protein</fullName>
    </submittedName>
</protein>
<dbReference type="CTD" id="20242495"/>
<dbReference type="GeneID" id="20242495"/>
<keyword evidence="2" id="KW-1185">Reference proteome</keyword>
<proteinExistence type="predicted"/>
<reference evidence="1 2" key="1">
    <citation type="journal article" date="2013" name="Nature">
        <title>Insights into bilaterian evolution from three spiralian genomes.</title>
        <authorList>
            <person name="Simakov O."/>
            <person name="Marletaz F."/>
            <person name="Cho S.J."/>
            <person name="Edsinger-Gonzales E."/>
            <person name="Havlak P."/>
            <person name="Hellsten U."/>
            <person name="Kuo D.H."/>
            <person name="Larsson T."/>
            <person name="Lv J."/>
            <person name="Arendt D."/>
            <person name="Savage R."/>
            <person name="Osoegawa K."/>
            <person name="de Jong P."/>
            <person name="Grimwood J."/>
            <person name="Chapman J.A."/>
            <person name="Shapiro H."/>
            <person name="Aerts A."/>
            <person name="Otillar R.P."/>
            <person name="Terry A.Y."/>
            <person name="Boore J.L."/>
            <person name="Grigoriev I.V."/>
            <person name="Lindberg D.R."/>
            <person name="Seaver E.C."/>
            <person name="Weisblat D.A."/>
            <person name="Putnam N.H."/>
            <person name="Rokhsar D.S."/>
        </authorList>
    </citation>
    <scope>NUCLEOTIDE SEQUENCE [LARGE SCALE GENOMIC DNA]</scope>
</reference>
<sequence length="121" mass="13729">MSKINVVRLLMNEDTFPLRDDSVYTDRVSPHRHEVLMVWHRSSQGKLTLLLIAILISNHLDSSYAHEMFPAVSGNSIAVFTIGFDIHHAKLDDQQSTVYTDRVSPHRNEALWCGAEARKAS</sequence>
<accession>V4B0H1</accession>
<dbReference type="AlphaFoldDB" id="V4B0H1"/>
<evidence type="ECO:0000313" key="1">
    <source>
        <dbReference type="EMBL" id="ESO99591.1"/>
    </source>
</evidence>
<name>V4B0H1_LOTGI</name>
<dbReference type="HOGENOM" id="CLU_2040707_0_0_1"/>
<organism evidence="1 2">
    <name type="scientific">Lottia gigantea</name>
    <name type="common">Giant owl limpet</name>
    <dbReference type="NCBI Taxonomy" id="225164"/>
    <lineage>
        <taxon>Eukaryota</taxon>
        <taxon>Metazoa</taxon>
        <taxon>Spiralia</taxon>
        <taxon>Lophotrochozoa</taxon>
        <taxon>Mollusca</taxon>
        <taxon>Gastropoda</taxon>
        <taxon>Patellogastropoda</taxon>
        <taxon>Lottioidea</taxon>
        <taxon>Lottiidae</taxon>
        <taxon>Lottia</taxon>
    </lineage>
</organism>
<dbReference type="EMBL" id="KB201021">
    <property type="protein sequence ID" value="ESO99591.1"/>
    <property type="molecule type" value="Genomic_DNA"/>
</dbReference>
<dbReference type="Proteomes" id="UP000030746">
    <property type="component" value="Unassembled WGS sequence"/>
</dbReference>
<gene>
    <name evidence="1" type="ORF">LOTGIDRAFT_173735</name>
</gene>
<dbReference type="RefSeq" id="XP_009049751.1">
    <property type="nucleotide sequence ID" value="XM_009051503.1"/>
</dbReference>
<dbReference type="KEGG" id="lgi:LOTGIDRAFT_173735"/>
<evidence type="ECO:0000313" key="2">
    <source>
        <dbReference type="Proteomes" id="UP000030746"/>
    </source>
</evidence>